<dbReference type="InterPro" id="IPR036116">
    <property type="entry name" value="FN3_sf"/>
</dbReference>
<name>A0A673KWH8_9TELE</name>
<evidence type="ECO:0000256" key="3">
    <source>
        <dbReference type="ARBA" id="ARBA00022475"/>
    </source>
</evidence>
<keyword evidence="6" id="KW-0130">Cell adhesion</keyword>
<dbReference type="FunFam" id="2.60.40.10:FF:000273">
    <property type="entry name" value="contactin-3 isoform X1"/>
    <property type="match status" value="1"/>
</dbReference>
<keyword evidence="13" id="KW-1133">Transmembrane helix</keyword>
<dbReference type="AlphaFoldDB" id="A0A673KWH8"/>
<dbReference type="FunFam" id="2.60.40.10:FF:000327">
    <property type="entry name" value="Cell adhesion associated, oncogene regulated"/>
    <property type="match status" value="1"/>
</dbReference>
<evidence type="ECO:0000256" key="7">
    <source>
        <dbReference type="ARBA" id="ARBA00023136"/>
    </source>
</evidence>
<evidence type="ECO:0000259" key="16">
    <source>
        <dbReference type="PROSITE" id="PS50853"/>
    </source>
</evidence>
<dbReference type="GO" id="GO:0007411">
    <property type="term" value="P:axon guidance"/>
    <property type="evidence" value="ECO:0007669"/>
    <property type="project" value="TreeGrafter"/>
</dbReference>
<evidence type="ECO:0000256" key="14">
    <source>
        <dbReference type="SAM" id="SignalP"/>
    </source>
</evidence>
<dbReference type="GO" id="GO:0005886">
    <property type="term" value="C:plasma membrane"/>
    <property type="evidence" value="ECO:0007669"/>
    <property type="project" value="UniProtKB-SubCell"/>
</dbReference>
<evidence type="ECO:0000313" key="17">
    <source>
        <dbReference type="Ensembl" id="ENSSRHP00000070166.1"/>
    </source>
</evidence>
<reference evidence="17" key="1">
    <citation type="submission" date="2025-08" db="UniProtKB">
        <authorList>
            <consortium name="Ensembl"/>
        </authorList>
    </citation>
    <scope>IDENTIFICATION</scope>
</reference>
<evidence type="ECO:0000256" key="13">
    <source>
        <dbReference type="SAM" id="Phobius"/>
    </source>
</evidence>
<evidence type="ECO:0000256" key="5">
    <source>
        <dbReference type="ARBA" id="ARBA00022737"/>
    </source>
</evidence>
<dbReference type="Proteomes" id="UP000472270">
    <property type="component" value="Unassembled WGS sequence"/>
</dbReference>
<keyword evidence="3" id="KW-1003">Cell membrane</keyword>
<feature type="domain" description="Fibronectin type-III" evidence="16">
    <location>
        <begin position="582"/>
        <end position="678"/>
    </location>
</feature>
<evidence type="ECO:0000256" key="10">
    <source>
        <dbReference type="ARBA" id="ARBA00023319"/>
    </source>
</evidence>
<reference evidence="17" key="2">
    <citation type="submission" date="2025-09" db="UniProtKB">
        <authorList>
            <consortium name="Ensembl"/>
        </authorList>
    </citation>
    <scope>IDENTIFICATION</scope>
</reference>
<gene>
    <name evidence="17" type="primary">LOC107732973</name>
</gene>
<dbReference type="FunFam" id="2.60.40.10:FF:000205">
    <property type="entry name" value="Cell adhesion associated, oncogene regulated"/>
    <property type="match status" value="1"/>
</dbReference>
<dbReference type="SMART" id="SM00409">
    <property type="entry name" value="IG"/>
    <property type="match status" value="4"/>
</dbReference>
<dbReference type="SMART" id="SM00408">
    <property type="entry name" value="IGc2"/>
    <property type="match status" value="4"/>
</dbReference>
<dbReference type="GO" id="GO:0030424">
    <property type="term" value="C:axon"/>
    <property type="evidence" value="ECO:0007669"/>
    <property type="project" value="TreeGrafter"/>
</dbReference>
<dbReference type="SMART" id="SM00060">
    <property type="entry name" value="FN3"/>
    <property type="match status" value="3"/>
</dbReference>
<evidence type="ECO:0000259" key="15">
    <source>
        <dbReference type="PROSITE" id="PS50835"/>
    </source>
</evidence>
<comment type="subcellular location">
    <subcellularLocation>
        <location evidence="1">Cell membrane</location>
        <topology evidence="1">Single-pass membrane protein</topology>
    </subcellularLocation>
    <subcellularLocation>
        <location evidence="2">Membrane</location>
        <topology evidence="2">Single-pass type I membrane protein</topology>
    </subcellularLocation>
</comment>
<dbReference type="FunFam" id="2.60.40.10:FF:000655">
    <property type="entry name" value="brother of CDO isoform X1"/>
    <property type="match status" value="1"/>
</dbReference>
<feature type="compositionally biased region" description="Polar residues" evidence="12">
    <location>
        <begin position="788"/>
        <end position="799"/>
    </location>
</feature>
<evidence type="ECO:0000256" key="12">
    <source>
        <dbReference type="SAM" id="MobiDB-lite"/>
    </source>
</evidence>
<dbReference type="InterPro" id="IPR007110">
    <property type="entry name" value="Ig-like_dom"/>
</dbReference>
<dbReference type="Gene3D" id="2.60.40.10">
    <property type="entry name" value="Immunoglobulins"/>
    <property type="match status" value="7"/>
</dbReference>
<dbReference type="CDD" id="cd00063">
    <property type="entry name" value="FN3"/>
    <property type="match status" value="3"/>
</dbReference>
<dbReference type="PANTHER" id="PTHR44170">
    <property type="entry name" value="PROTEIN SIDEKICK"/>
    <property type="match status" value="1"/>
</dbReference>
<keyword evidence="9" id="KW-0325">Glycoprotein</keyword>
<feature type="domain" description="Ig-like" evidence="15">
    <location>
        <begin position="124"/>
        <end position="218"/>
    </location>
</feature>
<evidence type="ECO:0000256" key="8">
    <source>
        <dbReference type="ARBA" id="ARBA00023157"/>
    </source>
</evidence>
<dbReference type="PROSITE" id="PS50835">
    <property type="entry name" value="IG_LIKE"/>
    <property type="match status" value="4"/>
</dbReference>
<keyword evidence="8" id="KW-1015">Disulfide bond</keyword>
<feature type="region of interest" description="Disordered" evidence="12">
    <location>
        <begin position="783"/>
        <end position="806"/>
    </location>
</feature>
<feature type="domain" description="Ig-like" evidence="15">
    <location>
        <begin position="328"/>
        <end position="413"/>
    </location>
</feature>
<dbReference type="InterPro" id="IPR003599">
    <property type="entry name" value="Ig_sub"/>
</dbReference>
<dbReference type="FunFam" id="2.60.40.10:FF:000852">
    <property type="entry name" value="brother of CDO isoform X1"/>
    <property type="match status" value="1"/>
</dbReference>
<feature type="chain" id="PRO_5025618441" description="Brother of CDO" evidence="14">
    <location>
        <begin position="35"/>
        <end position="1038"/>
    </location>
</feature>
<dbReference type="PANTHER" id="PTHR44170:SF3">
    <property type="entry name" value="BROTHER OF CDO"/>
    <property type="match status" value="1"/>
</dbReference>
<feature type="domain" description="Fibronectin type-III" evidence="16">
    <location>
        <begin position="689"/>
        <end position="784"/>
    </location>
</feature>
<dbReference type="SUPFAM" id="SSF49265">
    <property type="entry name" value="Fibronectin type III"/>
    <property type="match status" value="2"/>
</dbReference>
<dbReference type="InterPro" id="IPR003961">
    <property type="entry name" value="FN3_dom"/>
</dbReference>
<dbReference type="PRINTS" id="PR00014">
    <property type="entry name" value="FNTYPEIII"/>
</dbReference>
<dbReference type="OrthoDB" id="9998697at2759"/>
<protein>
    <recommendedName>
        <fullName evidence="11">Brother of CDO</fullName>
    </recommendedName>
</protein>
<feature type="transmembrane region" description="Helical" evidence="13">
    <location>
        <begin position="814"/>
        <end position="840"/>
    </location>
</feature>
<evidence type="ECO:0000256" key="11">
    <source>
        <dbReference type="ARBA" id="ARBA00067175"/>
    </source>
</evidence>
<feature type="domain" description="Ig-like" evidence="15">
    <location>
        <begin position="239"/>
        <end position="320"/>
    </location>
</feature>
<dbReference type="Pfam" id="PF13895">
    <property type="entry name" value="Ig_2"/>
    <property type="match status" value="1"/>
</dbReference>
<dbReference type="InterPro" id="IPR013098">
    <property type="entry name" value="Ig_I-set"/>
</dbReference>
<feature type="compositionally biased region" description="Pro residues" evidence="12">
    <location>
        <begin position="565"/>
        <end position="581"/>
    </location>
</feature>
<dbReference type="SUPFAM" id="SSF48726">
    <property type="entry name" value="Immunoglobulin"/>
    <property type="match status" value="4"/>
</dbReference>
<dbReference type="GO" id="GO:0098609">
    <property type="term" value="P:cell-cell adhesion"/>
    <property type="evidence" value="ECO:0007669"/>
    <property type="project" value="TreeGrafter"/>
</dbReference>
<dbReference type="InterPro" id="IPR013783">
    <property type="entry name" value="Ig-like_fold"/>
</dbReference>
<evidence type="ECO:0000256" key="1">
    <source>
        <dbReference type="ARBA" id="ARBA00004162"/>
    </source>
</evidence>
<proteinExistence type="predicted"/>
<keyword evidence="7 13" id="KW-0472">Membrane</keyword>
<dbReference type="KEGG" id="srx:107732973"/>
<dbReference type="InterPro" id="IPR036179">
    <property type="entry name" value="Ig-like_dom_sf"/>
</dbReference>
<dbReference type="Pfam" id="PF13927">
    <property type="entry name" value="Ig_3"/>
    <property type="match status" value="2"/>
</dbReference>
<evidence type="ECO:0000256" key="9">
    <source>
        <dbReference type="ARBA" id="ARBA00023180"/>
    </source>
</evidence>
<dbReference type="Ensembl" id="ENSSRHT00000072082.1">
    <property type="protein sequence ID" value="ENSSRHP00000070166.1"/>
    <property type="gene ID" value="ENSSRHG00000034918.1"/>
</dbReference>
<evidence type="ECO:0000256" key="6">
    <source>
        <dbReference type="ARBA" id="ARBA00022889"/>
    </source>
</evidence>
<accession>A0A673KWH8</accession>
<keyword evidence="5" id="KW-0677">Repeat</keyword>
<feature type="region of interest" description="Disordered" evidence="12">
    <location>
        <begin position="560"/>
        <end position="587"/>
    </location>
</feature>
<keyword evidence="18" id="KW-1185">Reference proteome</keyword>
<feature type="domain" description="Fibronectin type-III" evidence="16">
    <location>
        <begin position="465"/>
        <end position="562"/>
    </location>
</feature>
<evidence type="ECO:0000256" key="2">
    <source>
        <dbReference type="ARBA" id="ARBA00004479"/>
    </source>
</evidence>
<feature type="signal peptide" evidence="14">
    <location>
        <begin position="1"/>
        <end position="34"/>
    </location>
</feature>
<dbReference type="PROSITE" id="PS50853">
    <property type="entry name" value="FN3"/>
    <property type="match status" value="3"/>
</dbReference>
<feature type="domain" description="Ig-like" evidence="15">
    <location>
        <begin position="40"/>
        <end position="114"/>
    </location>
</feature>
<dbReference type="InterPro" id="IPR003598">
    <property type="entry name" value="Ig_sub2"/>
</dbReference>
<organism evidence="17 18">
    <name type="scientific">Sinocyclocheilus rhinocerous</name>
    <dbReference type="NCBI Taxonomy" id="307959"/>
    <lineage>
        <taxon>Eukaryota</taxon>
        <taxon>Metazoa</taxon>
        <taxon>Chordata</taxon>
        <taxon>Craniata</taxon>
        <taxon>Vertebrata</taxon>
        <taxon>Euteleostomi</taxon>
        <taxon>Actinopterygii</taxon>
        <taxon>Neopterygii</taxon>
        <taxon>Teleostei</taxon>
        <taxon>Ostariophysi</taxon>
        <taxon>Cypriniformes</taxon>
        <taxon>Cyprinidae</taxon>
        <taxon>Cyprininae</taxon>
        <taxon>Sinocyclocheilus</taxon>
    </lineage>
</organism>
<sequence length="1038" mass="114221">MSGILDWIPWERKRKIRVLCALGALLCCLKDSTAVRDDVPIFTEEPLSVVQKLGGSVTLHCSTLPNHVNISWHLNGRELPTGGDEELGVLVWPGSLYIPSLTNLTVGRYQCVATTSVGSCASVPANVTAAKLRDFEPDDQQEIEVDEGNTAVIECHLPESQPKAQVRYSVKQEWLETSKGNYLIMPSGNLQIANATRDDEGPYKCAAYNPVTQEVKTSSSTDRLRIRRSTSEAARIIYPPASRSIMVNKGQRLVLECVASGIPTPHVTWAKDGLDLQNHNNTRFLLSNLLIDAVSESDSGTYVCHADNGIDSASSARVLYDVQVFEPPQVRVELQQQDVAWGDTVRFSCQVRGKPTPTVVWLHNAQPLSPSPRHRMSSQVLRVLNVGPQDDGMYQCMAENGVGSSQAATRLLTVPTVPSRSGKLPLIRPLSPDKVLREQPPLKPVATSAVLPFDCSEVRVSPAEAPVILSQPRTGKADYYELTWKPRHDGGVPVLEYVVKYRKAGESPGEWTTNTISGSQHKLTLTKLQPASLYEVEMAAKNCAGLGQPAMMTFRTGKWRRGGPIGPPKTPAVPPRLSPPEAPDRPTVSMATETSAYVTWIPRGNRGFPIQSFRVEYRKLRKGSGEWEVAVNNIPPSRLSVEITGLEKGTSYKFRVLAVNVLGASPPSAPSKAYTVVGSGPPNRRPIDGPYITYNEAINETTIILKWMYTSVNNTPIYGFYIFYRPTDSDNDSDYKKDVVEGDRYWHSITDLQPETAYDIKMQCFNEGGESEFGNVVIMETKARPHQRTTPPETASSRPNHPGNPVPRPGDLPYLIVGVVLGAFVFIIVAFIPICLWRVWAKQKQTLDMRFPALPATVSPCQYTMVPLQGLALGRPYPVDPHLTPAHTVYAPKGEYIPNGKHTTLHLPGHQEDAGYELECDALLPQKLPNPQPHIHNYCNRVPGCPEEGCCVPDDSPLKDLSLLDPTQPSQSPDSIQAYHSLTEAVHIEGELTADLSLLTTVDAGINRLLQDAEQHKVGTTQNMKLLEEQGTQDPKDG</sequence>
<dbReference type="Pfam" id="PF00041">
    <property type="entry name" value="fn3"/>
    <property type="match status" value="3"/>
</dbReference>
<dbReference type="Pfam" id="PF07679">
    <property type="entry name" value="I-set"/>
    <property type="match status" value="1"/>
</dbReference>
<keyword evidence="10" id="KW-0393">Immunoglobulin domain</keyword>
<evidence type="ECO:0000313" key="18">
    <source>
        <dbReference type="Proteomes" id="UP000472270"/>
    </source>
</evidence>
<keyword evidence="4 14" id="KW-0732">Signal</keyword>
<keyword evidence="13" id="KW-0812">Transmembrane</keyword>
<evidence type="ECO:0000256" key="4">
    <source>
        <dbReference type="ARBA" id="ARBA00022729"/>
    </source>
</evidence>
<dbReference type="RefSeq" id="XP_016399943.1">
    <property type="nucleotide sequence ID" value="XM_016544457.1"/>
</dbReference>
<dbReference type="GeneID" id="107732973"/>